<dbReference type="InterPro" id="IPR002725">
    <property type="entry name" value="YgjP-like_metallopeptidase"/>
</dbReference>
<feature type="domain" description="YgjP-like metallopeptidase" evidence="2">
    <location>
        <begin position="42"/>
        <end position="251"/>
    </location>
</feature>
<dbReference type="EMBL" id="FOVJ01000002">
    <property type="protein sequence ID" value="SFN60544.1"/>
    <property type="molecule type" value="Genomic_DNA"/>
</dbReference>
<organism evidence="3 4">
    <name type="scientific">Nitrosospira briensis</name>
    <dbReference type="NCBI Taxonomy" id="35799"/>
    <lineage>
        <taxon>Bacteria</taxon>
        <taxon>Pseudomonadati</taxon>
        <taxon>Pseudomonadota</taxon>
        <taxon>Betaproteobacteria</taxon>
        <taxon>Nitrosomonadales</taxon>
        <taxon>Nitrosomonadaceae</taxon>
        <taxon>Nitrosospira</taxon>
    </lineage>
</organism>
<accession>A0A1I5ADJ3</accession>
<dbReference type="Gene3D" id="3.30.2010.10">
    <property type="entry name" value="Metalloproteases ('zincins'), catalytic domain"/>
    <property type="match status" value="1"/>
</dbReference>
<dbReference type="STRING" id="1266925.GCA_000619905_01133"/>
<name>A0A1I5ADJ3_9PROT</name>
<dbReference type="CDD" id="cd07344">
    <property type="entry name" value="M48_yhfN_like"/>
    <property type="match status" value="1"/>
</dbReference>
<reference evidence="4" key="1">
    <citation type="submission" date="2016-10" db="EMBL/GenBank/DDBJ databases">
        <authorList>
            <person name="Varghese N."/>
        </authorList>
    </citation>
    <scope>NUCLEOTIDE SEQUENCE [LARGE SCALE GENOMIC DNA]</scope>
    <source>
        <strain evidence="4">Nsp8</strain>
    </source>
</reference>
<evidence type="ECO:0000313" key="3">
    <source>
        <dbReference type="EMBL" id="SFN60544.1"/>
    </source>
</evidence>
<feature type="region of interest" description="Disordered" evidence="1">
    <location>
        <begin position="1"/>
        <end position="21"/>
    </location>
</feature>
<dbReference type="Proteomes" id="UP000183107">
    <property type="component" value="Unassembled WGS sequence"/>
</dbReference>
<dbReference type="PANTHER" id="PTHR30399:SF1">
    <property type="entry name" value="UTP PYROPHOSPHATASE"/>
    <property type="match status" value="1"/>
</dbReference>
<sequence length="254" mass="29116">MHDENNPLPRRTKTSKLAASEQRRIKLNGKDVAYVLMRCRRKTIGMKIDRDGLTVRIPPRESLCWVESVLQKRADWIVKKLDEWKNRKPSKPEWADGAIFPLLGEPWRVTVTPAGVVQMVPATSNKEAEENQLKLPLTSMLTSQQIEKAVMEWYRHQAVACFSERIAMYANKLGVALPQLRLSRARTLWGSCNSRGIVHLNWRLIQKPLDLVDYVVAHELSHLIEMNHSEAFWRIVGSVYPGYAAARKKLRGVG</sequence>
<gene>
    <name evidence="3" type="ORF">SAMN05216386_1333</name>
</gene>
<dbReference type="AlphaFoldDB" id="A0A1I5ADJ3"/>
<dbReference type="PANTHER" id="PTHR30399">
    <property type="entry name" value="UNCHARACTERIZED PROTEIN YGJP"/>
    <property type="match status" value="1"/>
</dbReference>
<dbReference type="RefSeq" id="WP_256208445.1">
    <property type="nucleotide sequence ID" value="NZ_FOVJ01000002.1"/>
</dbReference>
<evidence type="ECO:0000256" key="1">
    <source>
        <dbReference type="SAM" id="MobiDB-lite"/>
    </source>
</evidence>
<proteinExistence type="predicted"/>
<evidence type="ECO:0000259" key="2">
    <source>
        <dbReference type="Pfam" id="PF01863"/>
    </source>
</evidence>
<dbReference type="Pfam" id="PF01863">
    <property type="entry name" value="YgjP-like"/>
    <property type="match status" value="1"/>
</dbReference>
<dbReference type="InterPro" id="IPR053136">
    <property type="entry name" value="UTP_pyrophosphatase-like"/>
</dbReference>
<evidence type="ECO:0000313" key="4">
    <source>
        <dbReference type="Proteomes" id="UP000183107"/>
    </source>
</evidence>
<keyword evidence="4" id="KW-1185">Reference proteome</keyword>
<protein>
    <recommendedName>
        <fullName evidence="2">YgjP-like metallopeptidase domain-containing protein</fullName>
    </recommendedName>
</protein>